<dbReference type="GO" id="GO:0033615">
    <property type="term" value="P:mitochondrial proton-transporting ATP synthase complex assembly"/>
    <property type="evidence" value="ECO:0007669"/>
    <property type="project" value="InterPro"/>
</dbReference>
<dbReference type="GeneID" id="37023547"/>
<accession>A0A316VJ41</accession>
<dbReference type="GO" id="GO:0005759">
    <property type="term" value="C:mitochondrial matrix"/>
    <property type="evidence" value="ECO:0007669"/>
    <property type="project" value="TreeGrafter"/>
</dbReference>
<dbReference type="Proteomes" id="UP000245771">
    <property type="component" value="Unassembled WGS sequence"/>
</dbReference>
<name>A0A316VJ41_9BASI</name>
<dbReference type="EMBL" id="KZ819603">
    <property type="protein sequence ID" value="PWN36041.1"/>
    <property type="molecule type" value="Genomic_DNA"/>
</dbReference>
<organism evidence="1 2">
    <name type="scientific">Meira miltonrushii</name>
    <dbReference type="NCBI Taxonomy" id="1280837"/>
    <lineage>
        <taxon>Eukaryota</taxon>
        <taxon>Fungi</taxon>
        <taxon>Dikarya</taxon>
        <taxon>Basidiomycota</taxon>
        <taxon>Ustilaginomycotina</taxon>
        <taxon>Exobasidiomycetes</taxon>
        <taxon>Exobasidiales</taxon>
        <taxon>Brachybasidiaceae</taxon>
        <taxon>Meira</taxon>
    </lineage>
</organism>
<protein>
    <submittedName>
        <fullName evidence="1">Uncharacterized protein</fullName>
    </submittedName>
</protein>
<dbReference type="PANTHER" id="PTHR28015">
    <property type="entry name" value="ATP SYNTHASE ASSEMBLY FACTOR FMC1, MITOCHONDRIAL"/>
    <property type="match status" value="1"/>
</dbReference>
<evidence type="ECO:0000313" key="2">
    <source>
        <dbReference type="Proteomes" id="UP000245771"/>
    </source>
</evidence>
<evidence type="ECO:0000313" key="1">
    <source>
        <dbReference type="EMBL" id="PWN36041.1"/>
    </source>
</evidence>
<dbReference type="Pfam" id="PF13233">
    <property type="entry name" value="Complex1_LYR_2"/>
    <property type="match status" value="1"/>
</dbReference>
<gene>
    <name evidence="1" type="ORF">FA14DRAFT_189961</name>
</gene>
<dbReference type="AlphaFoldDB" id="A0A316VJ41"/>
<dbReference type="RefSeq" id="XP_025356343.1">
    <property type="nucleotide sequence ID" value="XM_025501766.1"/>
</dbReference>
<dbReference type="InParanoid" id="A0A316VJ41"/>
<dbReference type="OrthoDB" id="15893at2759"/>
<sequence length="126" mass="14461">MAAEASSSSVRSLYRTFNRELIKGILKPRPVAVRRQDALPTYVRRMLRDESAEAKASSLQRLNNITLLIRNTRVHGELLARYNPVYGKSEQERIRATANRVGLEVPDLYEDAEKQVEEGIDEKYRS</sequence>
<proteinExistence type="predicted"/>
<dbReference type="InterPro" id="IPR039196">
    <property type="entry name" value="Fmc1"/>
</dbReference>
<dbReference type="PANTHER" id="PTHR28015:SF1">
    <property type="entry name" value="ATP SYNTHASE ASSEMBLY FACTOR FMC1, MITOCHONDRIAL"/>
    <property type="match status" value="1"/>
</dbReference>
<dbReference type="STRING" id="1280837.A0A316VJ41"/>
<reference evidence="1 2" key="1">
    <citation type="journal article" date="2018" name="Mol. Biol. Evol.">
        <title>Broad Genomic Sampling Reveals a Smut Pathogenic Ancestry of the Fungal Clade Ustilaginomycotina.</title>
        <authorList>
            <person name="Kijpornyongpan T."/>
            <person name="Mondo S.J."/>
            <person name="Barry K."/>
            <person name="Sandor L."/>
            <person name="Lee J."/>
            <person name="Lipzen A."/>
            <person name="Pangilinan J."/>
            <person name="LaButti K."/>
            <person name="Hainaut M."/>
            <person name="Henrissat B."/>
            <person name="Grigoriev I.V."/>
            <person name="Spatafora J.W."/>
            <person name="Aime M.C."/>
        </authorList>
    </citation>
    <scope>NUCLEOTIDE SEQUENCE [LARGE SCALE GENOMIC DNA]</scope>
    <source>
        <strain evidence="1 2">MCA 3882</strain>
    </source>
</reference>
<keyword evidence="2" id="KW-1185">Reference proteome</keyword>